<comment type="caution">
    <text evidence="3">The sequence shown here is derived from an EMBL/GenBank/DDBJ whole genome shotgun (WGS) entry which is preliminary data.</text>
</comment>
<dbReference type="GO" id="GO:0005506">
    <property type="term" value="F:iron ion binding"/>
    <property type="evidence" value="ECO:0007669"/>
    <property type="project" value="InterPro"/>
</dbReference>
<evidence type="ECO:0000256" key="1">
    <source>
        <dbReference type="ARBA" id="ARBA00010617"/>
    </source>
</evidence>
<name>A0A0B1ZIX7_9SPHN</name>
<dbReference type="OrthoDB" id="5522954at2"/>
<keyword evidence="2" id="KW-0503">Monooxygenase</keyword>
<keyword evidence="2" id="KW-0560">Oxidoreductase</keyword>
<reference evidence="3 4" key="1">
    <citation type="submission" date="2014-10" db="EMBL/GenBank/DDBJ databases">
        <title>Genome sequence of Novosphingobium malaysiense MUSC 273(T).</title>
        <authorList>
            <person name="Lee L.-H."/>
        </authorList>
    </citation>
    <scope>NUCLEOTIDE SEQUENCE [LARGE SCALE GENOMIC DNA]</scope>
    <source>
        <strain evidence="3 4">MUSC 273</strain>
    </source>
</reference>
<dbReference type="EMBL" id="JTDI01000009">
    <property type="protein sequence ID" value="KHK89101.1"/>
    <property type="molecule type" value="Genomic_DNA"/>
</dbReference>
<protein>
    <submittedName>
        <fullName evidence="3">Cytochrome P450</fullName>
    </submittedName>
</protein>
<keyword evidence="2" id="KW-0349">Heme</keyword>
<evidence type="ECO:0000313" key="3">
    <source>
        <dbReference type="EMBL" id="KHK89101.1"/>
    </source>
</evidence>
<dbReference type="GO" id="GO:0004497">
    <property type="term" value="F:monooxygenase activity"/>
    <property type="evidence" value="ECO:0007669"/>
    <property type="project" value="UniProtKB-KW"/>
</dbReference>
<dbReference type="InterPro" id="IPR036396">
    <property type="entry name" value="Cyt_P450_sf"/>
</dbReference>
<proteinExistence type="inferred from homology"/>
<comment type="similarity">
    <text evidence="1 2">Belongs to the cytochrome P450 family.</text>
</comment>
<dbReference type="Pfam" id="PF00067">
    <property type="entry name" value="p450"/>
    <property type="match status" value="1"/>
</dbReference>
<organism evidence="3 4">
    <name type="scientific">Novosphingobium malaysiense</name>
    <dbReference type="NCBI Taxonomy" id="1348853"/>
    <lineage>
        <taxon>Bacteria</taxon>
        <taxon>Pseudomonadati</taxon>
        <taxon>Pseudomonadota</taxon>
        <taxon>Alphaproteobacteria</taxon>
        <taxon>Sphingomonadales</taxon>
        <taxon>Sphingomonadaceae</taxon>
        <taxon>Novosphingobium</taxon>
    </lineage>
</organism>
<dbReference type="RefSeq" id="WP_039290113.1">
    <property type="nucleotide sequence ID" value="NZ_JTDI01000009.1"/>
</dbReference>
<dbReference type="PROSITE" id="PS00086">
    <property type="entry name" value="CYTOCHROME_P450"/>
    <property type="match status" value="1"/>
</dbReference>
<accession>A0A0B1ZIX7</accession>
<dbReference type="InterPro" id="IPR001128">
    <property type="entry name" value="Cyt_P450"/>
</dbReference>
<evidence type="ECO:0000313" key="4">
    <source>
        <dbReference type="Proteomes" id="UP000031057"/>
    </source>
</evidence>
<dbReference type="Proteomes" id="UP000031057">
    <property type="component" value="Unassembled WGS sequence"/>
</dbReference>
<keyword evidence="2" id="KW-0408">Iron</keyword>
<gene>
    <name evidence="3" type="ORF">LK12_22490</name>
</gene>
<dbReference type="SUPFAM" id="SSF48264">
    <property type="entry name" value="Cytochrome P450"/>
    <property type="match status" value="1"/>
</dbReference>
<dbReference type="PANTHER" id="PTHR46696:SF6">
    <property type="entry name" value="P450, PUTATIVE (EUROFUNG)-RELATED"/>
    <property type="match status" value="1"/>
</dbReference>
<dbReference type="STRING" id="1348853.LK12_22490"/>
<dbReference type="GO" id="GO:0020037">
    <property type="term" value="F:heme binding"/>
    <property type="evidence" value="ECO:0007669"/>
    <property type="project" value="InterPro"/>
</dbReference>
<dbReference type="PRINTS" id="PR00359">
    <property type="entry name" value="BP450"/>
</dbReference>
<dbReference type="InterPro" id="IPR002397">
    <property type="entry name" value="Cyt_P450_B"/>
</dbReference>
<keyword evidence="2" id="KW-0479">Metal-binding</keyword>
<dbReference type="Gene3D" id="1.10.630.10">
    <property type="entry name" value="Cytochrome P450"/>
    <property type="match status" value="1"/>
</dbReference>
<dbReference type="InterPro" id="IPR017972">
    <property type="entry name" value="Cyt_P450_CS"/>
</dbReference>
<dbReference type="AlphaFoldDB" id="A0A0B1ZIX7"/>
<keyword evidence="4" id="KW-1185">Reference proteome</keyword>
<dbReference type="GO" id="GO:0016705">
    <property type="term" value="F:oxidoreductase activity, acting on paired donors, with incorporation or reduction of molecular oxygen"/>
    <property type="evidence" value="ECO:0007669"/>
    <property type="project" value="InterPro"/>
</dbReference>
<evidence type="ECO:0000256" key="2">
    <source>
        <dbReference type="RuleBase" id="RU000461"/>
    </source>
</evidence>
<dbReference type="CDD" id="cd11035">
    <property type="entry name" value="P450cam-like"/>
    <property type="match status" value="1"/>
</dbReference>
<sequence>MKSVPPVPKPDHVPEALVVDFDFIELPGAEDDIQAGYQAYQRGCPDIFWTPQNGGHWVATRAEDIVFMQRNTDVFSNRMVTLPPFPEGTPPSIPLEIDPPRHAQYRRPLMQFLTPGAVKHLEDGVRKVAIDQIEALLPQGGCEFIEDFAKVLPIHVFLDAVDLPREDASMLLPIAEKSVRARSIEDRIEAHREMSGYLLGWVRKRRAEPGDDLLSQIVTIDVDGEMISEDEALSYATLVLFGGLDTVAGMIGLIGKFLAEHPDKCKELVENLDDAKFLKNAIEELIRRHGIANTARVLTQDYDYKGVHFKKGDHILPPNLLAGVDDRVIDDPLTVDFNRKKPVHASFGNGAHACPGAGLARREIAVFLEEWLRRIPEFRVKPGTKPVLETGQVNGIIKLELVWP</sequence>
<dbReference type="PANTHER" id="PTHR46696">
    <property type="entry name" value="P450, PUTATIVE (EUROFUNG)-RELATED"/>
    <property type="match status" value="1"/>
</dbReference>